<name>A0ABY0VPP9_9PSED</name>
<feature type="transmembrane region" description="Helical" evidence="5">
    <location>
        <begin position="107"/>
        <end position="129"/>
    </location>
</feature>
<feature type="transmembrane region" description="Helical" evidence="5">
    <location>
        <begin position="169"/>
        <end position="188"/>
    </location>
</feature>
<dbReference type="RefSeq" id="WP_048351028.1">
    <property type="nucleotide sequence ID" value="NZ_CP049044.1"/>
</dbReference>
<keyword evidence="4 5" id="KW-0472">Membrane</keyword>
<dbReference type="InterPro" id="IPR036259">
    <property type="entry name" value="MFS_trans_sf"/>
</dbReference>
<evidence type="ECO:0000256" key="5">
    <source>
        <dbReference type="SAM" id="Phobius"/>
    </source>
</evidence>
<keyword evidence="3 5" id="KW-1133">Transmembrane helix</keyword>
<feature type="transmembrane region" description="Helical" evidence="5">
    <location>
        <begin position="251"/>
        <end position="272"/>
    </location>
</feature>
<dbReference type="SUPFAM" id="SSF103473">
    <property type="entry name" value="MFS general substrate transporter"/>
    <property type="match status" value="1"/>
</dbReference>
<evidence type="ECO:0000313" key="7">
    <source>
        <dbReference type="EMBL" id="SDU47570.1"/>
    </source>
</evidence>
<dbReference type="InterPro" id="IPR011701">
    <property type="entry name" value="MFS"/>
</dbReference>
<dbReference type="PROSITE" id="PS50850">
    <property type="entry name" value="MFS"/>
    <property type="match status" value="1"/>
</dbReference>
<feature type="domain" description="Major facilitator superfamily (MFS) profile" evidence="6">
    <location>
        <begin position="17"/>
        <end position="397"/>
    </location>
</feature>
<keyword evidence="8" id="KW-1185">Reference proteome</keyword>
<proteinExistence type="predicted"/>
<evidence type="ECO:0000256" key="1">
    <source>
        <dbReference type="ARBA" id="ARBA00004141"/>
    </source>
</evidence>
<feature type="transmembrane region" description="Helical" evidence="5">
    <location>
        <begin position="141"/>
        <end position="163"/>
    </location>
</feature>
<feature type="transmembrane region" description="Helical" evidence="5">
    <location>
        <begin position="55"/>
        <end position="76"/>
    </location>
</feature>
<reference evidence="7 8" key="1">
    <citation type="submission" date="2016-10" db="EMBL/GenBank/DDBJ databases">
        <authorList>
            <person name="Varghese N."/>
            <person name="Submissions S."/>
        </authorList>
    </citation>
    <scope>NUCLEOTIDE SEQUENCE [LARGE SCALE GENOMIC DNA]</scope>
    <source>
        <strain evidence="7 8">BS3667</strain>
    </source>
</reference>
<accession>A0ABY0VPP9</accession>
<dbReference type="PANTHER" id="PTHR42718">
    <property type="entry name" value="MAJOR FACILITATOR SUPERFAMILY MULTIDRUG TRANSPORTER MFSC"/>
    <property type="match status" value="1"/>
</dbReference>
<organism evidence="7 8">
    <name type="scientific">Pseudomonas psychrophila</name>
    <dbReference type="NCBI Taxonomy" id="122355"/>
    <lineage>
        <taxon>Bacteria</taxon>
        <taxon>Pseudomonadati</taxon>
        <taxon>Pseudomonadota</taxon>
        <taxon>Gammaproteobacteria</taxon>
        <taxon>Pseudomonadales</taxon>
        <taxon>Pseudomonadaceae</taxon>
        <taxon>Pseudomonas</taxon>
    </lineage>
</organism>
<evidence type="ECO:0000256" key="2">
    <source>
        <dbReference type="ARBA" id="ARBA00022692"/>
    </source>
</evidence>
<dbReference type="Pfam" id="PF07690">
    <property type="entry name" value="MFS_1"/>
    <property type="match status" value="1"/>
</dbReference>
<dbReference type="InterPro" id="IPR020846">
    <property type="entry name" value="MFS_dom"/>
</dbReference>
<feature type="transmembrane region" description="Helical" evidence="5">
    <location>
        <begin position="83"/>
        <end position="101"/>
    </location>
</feature>
<evidence type="ECO:0000259" key="6">
    <source>
        <dbReference type="PROSITE" id="PS50850"/>
    </source>
</evidence>
<feature type="transmembrane region" description="Helical" evidence="5">
    <location>
        <begin position="374"/>
        <end position="393"/>
    </location>
</feature>
<protein>
    <submittedName>
        <fullName evidence="7">MFS transporter, NNP family, nitrate/nitrite transporter</fullName>
    </submittedName>
</protein>
<dbReference type="Gene3D" id="1.20.1250.20">
    <property type="entry name" value="MFS general substrate transporter like domains"/>
    <property type="match status" value="2"/>
</dbReference>
<gene>
    <name evidence="7" type="ORF">SAMN04490201_1889</name>
</gene>
<feature type="transmembrane region" description="Helical" evidence="5">
    <location>
        <begin position="307"/>
        <end position="328"/>
    </location>
</feature>
<dbReference type="Proteomes" id="UP000182058">
    <property type="component" value="Chromosome I"/>
</dbReference>
<evidence type="ECO:0000256" key="4">
    <source>
        <dbReference type="ARBA" id="ARBA00023136"/>
    </source>
</evidence>
<comment type="subcellular location">
    <subcellularLocation>
        <location evidence="1">Membrane</location>
        <topology evidence="1">Multi-pass membrane protein</topology>
    </subcellularLocation>
</comment>
<feature type="transmembrane region" description="Helical" evidence="5">
    <location>
        <begin position="217"/>
        <end position="239"/>
    </location>
</feature>
<keyword evidence="2 5" id="KW-0812">Transmembrane</keyword>
<dbReference type="GeneID" id="96619553"/>
<dbReference type="PANTHER" id="PTHR42718:SF35">
    <property type="entry name" value="BLL0718 PROTEIN"/>
    <property type="match status" value="1"/>
</dbReference>
<dbReference type="EMBL" id="LT629795">
    <property type="protein sequence ID" value="SDU47570.1"/>
    <property type="molecule type" value="Genomic_DNA"/>
</dbReference>
<evidence type="ECO:0000313" key="8">
    <source>
        <dbReference type="Proteomes" id="UP000182058"/>
    </source>
</evidence>
<evidence type="ECO:0000256" key="3">
    <source>
        <dbReference type="ARBA" id="ARBA00022989"/>
    </source>
</evidence>
<feature type="transmembrane region" description="Helical" evidence="5">
    <location>
        <begin position="340"/>
        <end position="362"/>
    </location>
</feature>
<feature type="transmembrane region" description="Helical" evidence="5">
    <location>
        <begin position="284"/>
        <end position="301"/>
    </location>
</feature>
<sequence>MPQTSAKIHSFKRRSLMLVITCLGMFSGSYAQFQLPPLAARLIPELGITNPEFASLVTAPMIPSILLGIIAGILCDRMGIKKIIGIGLAFGAFGGLARLFATNYTEMMIFLAFSGAGSAFLNANLAKIISSWFPPEQMSKVMGIVLMAGTGGMVIGMGTTALFPSTDSAFIFGGCLCLVSTILWLIVVRDNRIDVISQAEPAESLLAILSVTAKNPALWTVGFCLAFTMGGMMAFSTFLPLALSHLKSLDPITAGAIGSTVLLGNLVSALLSPIIAQKIGYYKPYFLTLGLLAGAGIYFGWTVDEAYLTPVMFMTGLCIGGVMPLFMISPALIKSIGPKYAGAAGGIMTTLMLIGAVFIPAIVITPLGGDNYQLIFALSGGCLILMGLCAQLLPEFGPKARRSAAPQPALK</sequence>